<dbReference type="Proteomes" id="UP001527882">
    <property type="component" value="Unassembled WGS sequence"/>
</dbReference>
<dbReference type="RefSeq" id="WP_269885081.1">
    <property type="nucleotide sequence ID" value="NZ_JAQAGZ010000024.1"/>
</dbReference>
<protein>
    <submittedName>
        <fullName evidence="2">Uncharacterized protein</fullName>
    </submittedName>
</protein>
<evidence type="ECO:0000313" key="3">
    <source>
        <dbReference type="Proteomes" id="UP001527882"/>
    </source>
</evidence>
<evidence type="ECO:0000256" key="1">
    <source>
        <dbReference type="SAM" id="MobiDB-lite"/>
    </source>
</evidence>
<comment type="caution">
    <text evidence="2">The sequence shown here is derived from an EMBL/GenBank/DDBJ whole genome shotgun (WGS) entry which is preliminary data.</text>
</comment>
<name>A0ABT4QID9_9BACL</name>
<organism evidence="2 3">
    <name type="scientific">Paenibacillus gyeongsangnamensis</name>
    <dbReference type="NCBI Taxonomy" id="3388067"/>
    <lineage>
        <taxon>Bacteria</taxon>
        <taxon>Bacillati</taxon>
        <taxon>Bacillota</taxon>
        <taxon>Bacilli</taxon>
        <taxon>Bacillales</taxon>
        <taxon>Paenibacillaceae</taxon>
        <taxon>Paenibacillus</taxon>
    </lineage>
</organism>
<feature type="compositionally biased region" description="Basic and acidic residues" evidence="1">
    <location>
        <begin position="15"/>
        <end position="34"/>
    </location>
</feature>
<reference evidence="2 3" key="1">
    <citation type="submission" date="2022-12" db="EMBL/GenBank/DDBJ databases">
        <title>Draft genome sequence of Paenibacillus sp. dW9.</title>
        <authorList>
            <person name="Choi E.-W."/>
            <person name="Kim D.-U."/>
        </authorList>
    </citation>
    <scope>NUCLEOTIDE SEQUENCE [LARGE SCALE GENOMIC DNA]</scope>
    <source>
        <strain evidence="3">dW9</strain>
    </source>
</reference>
<sequence>MNEQLADISLTGSRQGDRTLDGTKKTGCRSERAGNRAGQPFIF</sequence>
<dbReference type="EMBL" id="JAQAGZ010000024">
    <property type="protein sequence ID" value="MCZ8516547.1"/>
    <property type="molecule type" value="Genomic_DNA"/>
</dbReference>
<gene>
    <name evidence="2" type="ORF">O9H85_29990</name>
</gene>
<proteinExistence type="predicted"/>
<feature type="region of interest" description="Disordered" evidence="1">
    <location>
        <begin position="1"/>
        <end position="43"/>
    </location>
</feature>
<accession>A0ABT4QID9</accession>
<evidence type="ECO:0000313" key="2">
    <source>
        <dbReference type="EMBL" id="MCZ8516547.1"/>
    </source>
</evidence>
<keyword evidence="3" id="KW-1185">Reference proteome</keyword>